<comment type="subunit">
    <text evidence="2">Heterodimer of SbcC and SbcD.</text>
</comment>
<feature type="coiled-coil region" evidence="4">
    <location>
        <begin position="217"/>
        <end position="278"/>
    </location>
</feature>
<keyword evidence="7" id="KW-1185">Reference proteome</keyword>
<dbReference type="RefSeq" id="WP_343769414.1">
    <property type="nucleotide sequence ID" value="NZ_BAAACF010000001.1"/>
</dbReference>
<dbReference type="PANTHER" id="PTHR32114:SF2">
    <property type="entry name" value="ABC TRANSPORTER ABCH.3"/>
    <property type="match status" value="1"/>
</dbReference>
<sequence length="1176" mass="137205">MKPKLLKVKGLNSFLEEQKIDFSKLTEKGLFGIFGPTGSGKSTILDAITLTLYGEISRASKNDKGFINTNTDYTIVSLEFEIGEGVNRKTYIAERNISKDKQGAYKTKQVRLLLAKGEDREVIAEKATEVNKHIENTIGLSLDDFTRSVVLPQGKFSEFLKLTGTERRNMLERIFNLEKYGRELTEKVRLERNKNLSKEGKIEGELKAYEGVTEEGYKALALEIEEIKKEREEIKEEKKKSEEKFNKYKEVWNLQQELVSYQRVLDHLKEKLGEYEENKVRVDKGQRANNIKGEILSFNATGKKLKDNKENLIIVEEEIINLESNLKINKENFNRAEVEKNTKIPELIKKEGELEQVIKIISHIEKLKEERKGYAEKWNSFKRNIEIKEKEQKNINDFIENIKKELTSNEEVISKNKVEPNFRNKLQLAIDVEKEYKILCRDIEELELQIEKGSKIIIKNEEELLKSEELIKENEEKLSSFRQNLEDLKSPGDNSLVNEKQKSLIEDKNNLWNLKEKITLKKGILRELEEVKNFKEIKFKEEENLEKTLGKLKENEETLKKEIDKILEQNRASALAKDLKEGDPCPVCGATHHEALALEIEDSFLNVKEEEYKYTLEQIKALDEELRDLKFEIAKANAQEESLVKGLNIYKDVDVEVNIEGLIEKLKNREKEIVDLEESIKNYMGERDRFNSKILEITEKLGKINSYHSSLYSQVLGEKKNKTEKEEKLLEKRGVFLEKEKEYLKSKEELKVENLLVKMSEVQEREKKVQILEEKNHLLKKDMEEKESKLKLLMDETNIFMLQKQEVETRGKALKEQIDEKIKECSEKYSGEHPEKDLIQVQNLIIFINKNYEDLKEKYEETNSKLIEISKKKESFISEKFTLESLQKDQLMRINVLLEENNFLSIEEVMEYSLEENLVENLKKDIKDFEEKYAIARSNVEALRLKLKGESIAEEEYKELEIHLIKITRELEEKHDAFVKKSENYREMKEKLEKCKDLLELRGRIRERLDTINQIDKLIQGNRFVEYVAKHQLKYIAKEASKRLKSISRDRYSLEIDEESNFIIVDDYNGGERRNTTTLSGGETFLASLALALALSSQIQLKGNAPLEFFFLDEGFGTLDSELLDIVMSSLERLHNDKLSVGIISHVEELKQRIPVKLIVTPSKPGEGGTKVKIDY</sequence>
<gene>
    <name evidence="6" type="ORF">GCM10008905_20930</name>
</gene>
<dbReference type="Gene3D" id="3.40.50.300">
    <property type="entry name" value="P-loop containing nucleotide triphosphate hydrolases"/>
    <property type="match status" value="2"/>
</dbReference>
<comment type="similarity">
    <text evidence="1">Belongs to the SMC family. SbcC subfamily.</text>
</comment>
<comment type="caution">
    <text evidence="6">The sequence shown here is derived from an EMBL/GenBank/DDBJ whole genome shotgun (WGS) entry which is preliminary data.</text>
</comment>
<feature type="coiled-coil region" evidence="4">
    <location>
        <begin position="605"/>
        <end position="693"/>
    </location>
</feature>
<evidence type="ECO:0000256" key="3">
    <source>
        <dbReference type="ARBA" id="ARBA00013368"/>
    </source>
</evidence>
<evidence type="ECO:0000256" key="1">
    <source>
        <dbReference type="ARBA" id="ARBA00006930"/>
    </source>
</evidence>
<dbReference type="PANTHER" id="PTHR32114">
    <property type="entry name" value="ABC TRANSPORTER ABCH.3"/>
    <property type="match status" value="1"/>
</dbReference>
<organism evidence="6 7">
    <name type="scientific">Clostridium malenominatum</name>
    <dbReference type="NCBI Taxonomy" id="1539"/>
    <lineage>
        <taxon>Bacteria</taxon>
        <taxon>Bacillati</taxon>
        <taxon>Bacillota</taxon>
        <taxon>Clostridia</taxon>
        <taxon>Eubacteriales</taxon>
        <taxon>Clostridiaceae</taxon>
        <taxon>Clostridium</taxon>
    </lineage>
</organism>
<feature type="coiled-coil region" evidence="4">
    <location>
        <begin position="745"/>
        <end position="872"/>
    </location>
</feature>
<proteinExistence type="inferred from homology"/>
<feature type="coiled-coil region" evidence="4">
    <location>
        <begin position="305"/>
        <end position="339"/>
    </location>
</feature>
<evidence type="ECO:0000259" key="5">
    <source>
        <dbReference type="Pfam" id="PF13476"/>
    </source>
</evidence>
<dbReference type="InterPro" id="IPR038729">
    <property type="entry name" value="Rad50/SbcC_AAA"/>
</dbReference>
<evidence type="ECO:0000256" key="4">
    <source>
        <dbReference type="SAM" id="Coils"/>
    </source>
</evidence>
<accession>A0ABN1J1D2</accession>
<feature type="coiled-coil region" evidence="4">
    <location>
        <begin position="912"/>
        <end position="946"/>
    </location>
</feature>
<evidence type="ECO:0000313" key="6">
    <source>
        <dbReference type="EMBL" id="GAA0725502.1"/>
    </source>
</evidence>
<feature type="coiled-coil region" evidence="4">
    <location>
        <begin position="429"/>
        <end position="484"/>
    </location>
</feature>
<dbReference type="Pfam" id="PF13558">
    <property type="entry name" value="SbcC_Walker_B"/>
    <property type="match status" value="1"/>
</dbReference>
<protein>
    <recommendedName>
        <fullName evidence="3">Nuclease SbcCD subunit C</fullName>
    </recommendedName>
</protein>
<feature type="coiled-coil region" evidence="4">
    <location>
        <begin position="525"/>
        <end position="569"/>
    </location>
</feature>
<dbReference type="Pfam" id="PF13476">
    <property type="entry name" value="AAA_23"/>
    <property type="match status" value="1"/>
</dbReference>
<name>A0ABN1J1D2_9CLOT</name>
<feature type="domain" description="Rad50/SbcC-type AAA" evidence="5">
    <location>
        <begin position="6"/>
        <end position="244"/>
    </location>
</feature>
<dbReference type="Proteomes" id="UP001500339">
    <property type="component" value="Unassembled WGS sequence"/>
</dbReference>
<dbReference type="SUPFAM" id="SSF52540">
    <property type="entry name" value="P-loop containing nucleoside triphosphate hydrolases"/>
    <property type="match status" value="2"/>
</dbReference>
<dbReference type="InterPro" id="IPR027417">
    <property type="entry name" value="P-loop_NTPase"/>
</dbReference>
<evidence type="ECO:0000256" key="2">
    <source>
        <dbReference type="ARBA" id="ARBA00011322"/>
    </source>
</evidence>
<dbReference type="EMBL" id="BAAACF010000001">
    <property type="protein sequence ID" value="GAA0725502.1"/>
    <property type="molecule type" value="Genomic_DNA"/>
</dbReference>
<evidence type="ECO:0000313" key="7">
    <source>
        <dbReference type="Proteomes" id="UP001500339"/>
    </source>
</evidence>
<reference evidence="6 7" key="1">
    <citation type="journal article" date="2019" name="Int. J. Syst. Evol. Microbiol.">
        <title>The Global Catalogue of Microorganisms (GCM) 10K type strain sequencing project: providing services to taxonomists for standard genome sequencing and annotation.</title>
        <authorList>
            <consortium name="The Broad Institute Genomics Platform"/>
            <consortium name="The Broad Institute Genome Sequencing Center for Infectious Disease"/>
            <person name="Wu L."/>
            <person name="Ma J."/>
        </authorList>
    </citation>
    <scope>NUCLEOTIDE SEQUENCE [LARGE SCALE GENOMIC DNA]</scope>
    <source>
        <strain evidence="6 7">JCM 1405</strain>
    </source>
</reference>
<keyword evidence="4" id="KW-0175">Coiled coil</keyword>